<organism evidence="2 3">
    <name type="scientific">Frankliniella occidentalis</name>
    <name type="common">Western flower thrips</name>
    <name type="synonym">Euthrips occidentalis</name>
    <dbReference type="NCBI Taxonomy" id="133901"/>
    <lineage>
        <taxon>Eukaryota</taxon>
        <taxon>Metazoa</taxon>
        <taxon>Ecdysozoa</taxon>
        <taxon>Arthropoda</taxon>
        <taxon>Hexapoda</taxon>
        <taxon>Insecta</taxon>
        <taxon>Pterygota</taxon>
        <taxon>Neoptera</taxon>
        <taxon>Paraneoptera</taxon>
        <taxon>Thysanoptera</taxon>
        <taxon>Terebrantia</taxon>
        <taxon>Thripoidea</taxon>
        <taxon>Thripidae</taxon>
        <taxon>Frankliniella</taxon>
    </lineage>
</organism>
<feature type="domain" description="UBC core" evidence="1">
    <location>
        <begin position="8"/>
        <end position="159"/>
    </location>
</feature>
<protein>
    <submittedName>
        <fullName evidence="3">Ubiquitin-conjugating enzyme E2 E3-like</fullName>
    </submittedName>
</protein>
<dbReference type="PANTHER" id="PTHR24068">
    <property type="entry name" value="UBIQUITIN-CONJUGATING ENZYME E2"/>
    <property type="match status" value="1"/>
</dbReference>
<dbReference type="AlphaFoldDB" id="A0A9C6X3X2"/>
<dbReference type="InterPro" id="IPR016135">
    <property type="entry name" value="UBQ-conjugating_enzyme/RWD"/>
</dbReference>
<dbReference type="SMART" id="SM00212">
    <property type="entry name" value="UBCc"/>
    <property type="match status" value="1"/>
</dbReference>
<evidence type="ECO:0000313" key="2">
    <source>
        <dbReference type="Proteomes" id="UP000504606"/>
    </source>
</evidence>
<dbReference type="KEGG" id="foc:127750600"/>
<dbReference type="GeneID" id="127750600"/>
<evidence type="ECO:0000313" key="3">
    <source>
        <dbReference type="RefSeq" id="XP_052128664.1"/>
    </source>
</evidence>
<dbReference type="Gene3D" id="3.10.110.10">
    <property type="entry name" value="Ubiquitin Conjugating Enzyme"/>
    <property type="match status" value="1"/>
</dbReference>
<sequence>MATMEIPLVDKRLKAELAELKRCPLPFANVEPREDNFRVWDGVLLGPENTPYEGGKFNFKLEFYSDYPNVPPRVTFKTRIYHCNFNSLGQICLSTLKTEENKGTWCSAMGVSSLILSIHQLIGDANFDDPLVSSIRDQYRADPKEHDRIAREWTLRFAPLNG</sequence>
<reference evidence="3" key="1">
    <citation type="submission" date="2025-08" db="UniProtKB">
        <authorList>
            <consortium name="RefSeq"/>
        </authorList>
    </citation>
    <scope>IDENTIFICATION</scope>
    <source>
        <tissue evidence="3">Whole organism</tissue>
    </source>
</reference>
<proteinExistence type="predicted"/>
<dbReference type="PROSITE" id="PS50127">
    <property type="entry name" value="UBC_2"/>
    <property type="match status" value="1"/>
</dbReference>
<dbReference type="RefSeq" id="XP_052128664.1">
    <property type="nucleotide sequence ID" value="XM_052272704.1"/>
</dbReference>
<dbReference type="OrthoDB" id="7851174at2759"/>
<dbReference type="Proteomes" id="UP000504606">
    <property type="component" value="Unplaced"/>
</dbReference>
<keyword evidence="2" id="KW-1185">Reference proteome</keyword>
<dbReference type="InterPro" id="IPR000608">
    <property type="entry name" value="UBC"/>
</dbReference>
<gene>
    <name evidence="3" type="primary">LOC127750600</name>
</gene>
<dbReference type="Pfam" id="PF00179">
    <property type="entry name" value="UQ_con"/>
    <property type="match status" value="1"/>
</dbReference>
<accession>A0A9C6X3X2</accession>
<dbReference type="SUPFAM" id="SSF54495">
    <property type="entry name" value="UBC-like"/>
    <property type="match status" value="1"/>
</dbReference>
<name>A0A9C6X3X2_FRAOC</name>
<evidence type="ECO:0000259" key="1">
    <source>
        <dbReference type="PROSITE" id="PS50127"/>
    </source>
</evidence>